<comment type="subcellular location">
    <subcellularLocation>
        <location evidence="1">Cytoplasm</location>
        <location evidence="1">Cytoskeleton</location>
    </subcellularLocation>
</comment>
<dbReference type="PANTHER" id="PTHR47970">
    <property type="entry name" value="KINESIN-LIKE PROTEIN KIF11"/>
    <property type="match status" value="1"/>
</dbReference>
<organism evidence="18 19">
    <name type="scientific">Lymnaea stagnalis</name>
    <name type="common">Great pond snail</name>
    <name type="synonym">Helix stagnalis</name>
    <dbReference type="NCBI Taxonomy" id="6523"/>
    <lineage>
        <taxon>Eukaryota</taxon>
        <taxon>Metazoa</taxon>
        <taxon>Spiralia</taxon>
        <taxon>Lophotrochozoa</taxon>
        <taxon>Mollusca</taxon>
        <taxon>Gastropoda</taxon>
        <taxon>Heterobranchia</taxon>
        <taxon>Euthyneura</taxon>
        <taxon>Panpulmonata</taxon>
        <taxon>Hygrophila</taxon>
        <taxon>Lymnaeoidea</taxon>
        <taxon>Lymnaeidae</taxon>
        <taxon>Lymnaea</taxon>
    </lineage>
</organism>
<keyword evidence="5" id="KW-0493">Microtubule</keyword>
<evidence type="ECO:0000256" key="10">
    <source>
        <dbReference type="ARBA" id="ARBA00023175"/>
    </source>
</evidence>
<evidence type="ECO:0000256" key="7">
    <source>
        <dbReference type="ARBA" id="ARBA00022776"/>
    </source>
</evidence>
<keyword evidence="7" id="KW-0498">Mitosis</keyword>
<feature type="domain" description="Kinesin motor" evidence="17">
    <location>
        <begin position="1"/>
        <end position="273"/>
    </location>
</feature>
<dbReference type="InterPro" id="IPR047241">
    <property type="entry name" value="KIF11-like_kin_motor_dom"/>
</dbReference>
<feature type="compositionally biased region" description="Polar residues" evidence="16">
    <location>
        <begin position="991"/>
        <end position="1001"/>
    </location>
</feature>
<sequence>MPVVEEVLAGYNCTIFAYGQTGTGKTFTMEGERSEDSRLTWEEDPLSGIIPRALHQVFEDLQKQSDVEFSVRVSFLELYNEELFDLLGSSTDPLRLRIYEDNTKKGSVIISGLEEVVVRSKDEVFEILQRGTSKRQTAATLMNAVSSRSHSVFSVTIHIKENTMDGEELLKTGKLYLVDLAGSENIGRSGAVDKRAREAGNINQSLLTLGRVITALVEHAPHVPYRESKLTRLLQDSLGGRTKTSIIATVSPASVNLEETLSTLDYAFRAKNITNRPEINQKLTKKALLREYNEEIERLRRDLQACREKNGIYVAEENYIAMQNKITQQEDVIQDLEENIECIRLEMKNLSELFTDTKEELKVTSENLAVTSQNLEATTEILKETSEELLVTKKIRDEKEFLLSEHAKNEEVLYSEAQELLSTAQASISDVKGLHDKIDRKKAVEKHNEEEVSNFSEDLLNILSDVQKMIRNVHHETKELNTQACLQIDEIASQHKREILATRQNVESYVDAMHKDLKETLHHHASFHQKGLEWGETTHKTYTQLQCEAKMSCHKIQAEITEQLKKVQKDYLDQTNLLKETTAVLWDQKEQMFLSLTKCHSEIISYLAKMVSSCCQHIDELNKQNVAMKDYLETVSTRESVLEDQLKELLSTRRKEYNQMMEKAKTHLDTHHKSNATFTIELKRQEKEMSGLMETNIQSIKNQVQTYVEKNANVVELVAQTLVLRDEVFPSTINKTEAAIEQNDKFWDVGSDSLQQSIIDLKKFSEEFKDSQEQKLENMTAHCNQHISTMKASIEENNTAFNAKSSHASSLLNSVFSTLDQGLEKPEKELENSKDLVDEFFTKRLKKDMPTGFTPQRCEFRYPQKLTKTNDHEALLEEFRAQKTSLDPLVVNLDAKMETADDQVEVEIVPEELRRSESNLSTAGSEKSSYSAISTSGVSNASAKSKMSDAEACKENKPRAMRPPQTTNSKKMPKAFAKTPTKTKTPSKSALQSNQNQQIPNVGNPRTRLPLKSNNPSS</sequence>
<dbReference type="SUPFAM" id="SSF52540">
    <property type="entry name" value="P-loop containing nucleoside triphosphate hydrolases"/>
    <property type="match status" value="1"/>
</dbReference>
<dbReference type="Pfam" id="PF00225">
    <property type="entry name" value="Kinesin"/>
    <property type="match status" value="1"/>
</dbReference>
<evidence type="ECO:0000256" key="3">
    <source>
        <dbReference type="ARBA" id="ARBA00022553"/>
    </source>
</evidence>
<keyword evidence="3" id="KW-0597">Phosphoprotein</keyword>
<dbReference type="InterPro" id="IPR019821">
    <property type="entry name" value="Kinesin_motor_CS"/>
</dbReference>
<feature type="region of interest" description="Disordered" evidence="16">
    <location>
        <begin position="909"/>
        <end position="1018"/>
    </location>
</feature>
<evidence type="ECO:0000256" key="12">
    <source>
        <dbReference type="ARBA" id="ARBA00023306"/>
    </source>
</evidence>
<dbReference type="Pfam" id="PF13931">
    <property type="entry name" value="Microtub_bind"/>
    <property type="match status" value="1"/>
</dbReference>
<evidence type="ECO:0000313" key="18">
    <source>
        <dbReference type="EMBL" id="CAL1544473.1"/>
    </source>
</evidence>
<evidence type="ECO:0000256" key="14">
    <source>
        <dbReference type="PROSITE-ProRule" id="PRU00283"/>
    </source>
</evidence>
<dbReference type="FunFam" id="3.40.850.10:FF:000019">
    <property type="entry name" value="Kinesin-like protein KIN-5D"/>
    <property type="match status" value="1"/>
</dbReference>
<dbReference type="PRINTS" id="PR00380">
    <property type="entry name" value="KINESINHEAVY"/>
</dbReference>
<dbReference type="GO" id="GO:0051231">
    <property type="term" value="P:spindle elongation"/>
    <property type="evidence" value="ECO:0007669"/>
    <property type="project" value="TreeGrafter"/>
</dbReference>
<dbReference type="GO" id="GO:0007018">
    <property type="term" value="P:microtubule-based movement"/>
    <property type="evidence" value="ECO:0007669"/>
    <property type="project" value="InterPro"/>
</dbReference>
<dbReference type="InterPro" id="IPR001752">
    <property type="entry name" value="Kinesin_motor_dom"/>
</dbReference>
<dbReference type="GO" id="GO:0005876">
    <property type="term" value="C:spindle microtubule"/>
    <property type="evidence" value="ECO:0007669"/>
    <property type="project" value="TreeGrafter"/>
</dbReference>
<evidence type="ECO:0000256" key="5">
    <source>
        <dbReference type="ARBA" id="ARBA00022701"/>
    </source>
</evidence>
<dbReference type="InterPro" id="IPR027417">
    <property type="entry name" value="P-loop_NTPase"/>
</dbReference>
<feature type="compositionally biased region" description="Polar residues" evidence="16">
    <location>
        <begin position="918"/>
        <end position="945"/>
    </location>
</feature>
<dbReference type="GO" id="GO:0008017">
    <property type="term" value="F:microtubule binding"/>
    <property type="evidence" value="ECO:0007669"/>
    <property type="project" value="InterPro"/>
</dbReference>
<dbReference type="GO" id="GO:0072686">
    <property type="term" value="C:mitotic spindle"/>
    <property type="evidence" value="ECO:0007669"/>
    <property type="project" value="TreeGrafter"/>
</dbReference>
<keyword evidence="11" id="KW-0206">Cytoskeleton</keyword>
<evidence type="ECO:0000256" key="8">
    <source>
        <dbReference type="ARBA" id="ARBA00022840"/>
    </source>
</evidence>
<dbReference type="GO" id="GO:0008574">
    <property type="term" value="F:plus-end-directed microtubule motor activity"/>
    <property type="evidence" value="ECO:0007669"/>
    <property type="project" value="TreeGrafter"/>
</dbReference>
<dbReference type="CDD" id="cd01364">
    <property type="entry name" value="KISc_BimC_Eg5"/>
    <property type="match status" value="1"/>
</dbReference>
<feature type="compositionally biased region" description="Basic and acidic residues" evidence="16">
    <location>
        <begin position="946"/>
        <end position="958"/>
    </location>
</feature>
<dbReference type="InterPro" id="IPR036961">
    <property type="entry name" value="Kinesin_motor_dom_sf"/>
</dbReference>
<keyword evidence="2" id="KW-0963">Cytoplasm</keyword>
<evidence type="ECO:0000256" key="11">
    <source>
        <dbReference type="ARBA" id="ARBA00023212"/>
    </source>
</evidence>
<reference evidence="18 19" key="1">
    <citation type="submission" date="2024-04" db="EMBL/GenBank/DDBJ databases">
        <authorList>
            <consortium name="Genoscope - CEA"/>
            <person name="William W."/>
        </authorList>
    </citation>
    <scope>NUCLEOTIDE SEQUENCE [LARGE SCALE GENOMIC DNA]</scope>
</reference>
<dbReference type="SMART" id="SM00129">
    <property type="entry name" value="KISc"/>
    <property type="match status" value="1"/>
</dbReference>
<dbReference type="PROSITE" id="PS50067">
    <property type="entry name" value="KINESIN_MOTOR_2"/>
    <property type="match status" value="1"/>
</dbReference>
<evidence type="ECO:0000313" key="19">
    <source>
        <dbReference type="Proteomes" id="UP001497497"/>
    </source>
</evidence>
<dbReference type="InterPro" id="IPR025901">
    <property type="entry name" value="Kinesin-assoc_MT-bd_dom"/>
</dbReference>
<evidence type="ECO:0000256" key="2">
    <source>
        <dbReference type="ARBA" id="ARBA00022490"/>
    </source>
</evidence>
<evidence type="ECO:0000259" key="17">
    <source>
        <dbReference type="PROSITE" id="PS50067"/>
    </source>
</evidence>
<keyword evidence="10 14" id="KW-0505">Motor protein</keyword>
<protein>
    <recommendedName>
        <fullName evidence="17">Kinesin motor domain-containing protein</fullName>
    </recommendedName>
</protein>
<comment type="caution">
    <text evidence="18">The sequence shown here is derived from an EMBL/GenBank/DDBJ whole genome shotgun (WGS) entry which is preliminary data.</text>
</comment>
<dbReference type="GO" id="GO:0051301">
    <property type="term" value="P:cell division"/>
    <property type="evidence" value="ECO:0007669"/>
    <property type="project" value="UniProtKB-KW"/>
</dbReference>
<evidence type="ECO:0000256" key="15">
    <source>
        <dbReference type="SAM" id="Coils"/>
    </source>
</evidence>
<keyword evidence="4" id="KW-0132">Cell division</keyword>
<keyword evidence="8 14" id="KW-0067">ATP-binding</keyword>
<keyword evidence="19" id="KW-1185">Reference proteome</keyword>
<feature type="binding site" evidence="14">
    <location>
        <begin position="19"/>
        <end position="26"/>
    </location>
    <ligand>
        <name>ATP</name>
        <dbReference type="ChEBI" id="CHEBI:30616"/>
    </ligand>
</feature>
<evidence type="ECO:0000256" key="9">
    <source>
        <dbReference type="ARBA" id="ARBA00023054"/>
    </source>
</evidence>
<dbReference type="PANTHER" id="PTHR47970:SF12">
    <property type="entry name" value="KINESIN FAMILY MEMBER 11"/>
    <property type="match status" value="1"/>
</dbReference>
<proteinExistence type="inferred from homology"/>
<evidence type="ECO:0000256" key="4">
    <source>
        <dbReference type="ARBA" id="ARBA00022618"/>
    </source>
</evidence>
<dbReference type="GO" id="GO:0090307">
    <property type="term" value="P:mitotic spindle assembly"/>
    <property type="evidence" value="ECO:0007669"/>
    <property type="project" value="TreeGrafter"/>
</dbReference>
<dbReference type="AlphaFoldDB" id="A0AAV2IIB9"/>
<evidence type="ECO:0000256" key="1">
    <source>
        <dbReference type="ARBA" id="ARBA00004245"/>
    </source>
</evidence>
<evidence type="ECO:0000256" key="13">
    <source>
        <dbReference type="ARBA" id="ARBA00034704"/>
    </source>
</evidence>
<dbReference type="Proteomes" id="UP001497497">
    <property type="component" value="Unassembled WGS sequence"/>
</dbReference>
<dbReference type="GO" id="GO:0005634">
    <property type="term" value="C:nucleus"/>
    <property type="evidence" value="ECO:0007669"/>
    <property type="project" value="TreeGrafter"/>
</dbReference>
<keyword evidence="6 14" id="KW-0547">Nucleotide-binding</keyword>
<dbReference type="Gene3D" id="3.40.850.10">
    <property type="entry name" value="Kinesin motor domain"/>
    <property type="match status" value="1"/>
</dbReference>
<dbReference type="GO" id="GO:0005524">
    <property type="term" value="F:ATP binding"/>
    <property type="evidence" value="ECO:0007669"/>
    <property type="project" value="UniProtKB-UniRule"/>
</dbReference>
<accession>A0AAV2IIB9</accession>
<dbReference type="EMBL" id="CAXITT010000624">
    <property type="protein sequence ID" value="CAL1544473.1"/>
    <property type="molecule type" value="Genomic_DNA"/>
</dbReference>
<keyword evidence="12" id="KW-0131">Cell cycle</keyword>
<dbReference type="InterPro" id="IPR047149">
    <property type="entry name" value="KIF11-like"/>
</dbReference>
<evidence type="ECO:0000256" key="16">
    <source>
        <dbReference type="SAM" id="MobiDB-lite"/>
    </source>
</evidence>
<dbReference type="PROSITE" id="PS00411">
    <property type="entry name" value="KINESIN_MOTOR_1"/>
    <property type="match status" value="1"/>
</dbReference>
<feature type="compositionally biased region" description="Low complexity" evidence="16">
    <location>
        <begin position="974"/>
        <end position="990"/>
    </location>
</feature>
<comment type="similarity">
    <text evidence="13">Belongs to the TRAFAC class myosin-kinesin ATPase superfamily. Kinesin family. KIN-5/BimC subfamily.</text>
</comment>
<gene>
    <name evidence="18" type="ORF">GSLYS_00017986001</name>
</gene>
<keyword evidence="9 15" id="KW-0175">Coiled coil</keyword>
<evidence type="ECO:0000256" key="6">
    <source>
        <dbReference type="ARBA" id="ARBA00022741"/>
    </source>
</evidence>
<name>A0AAV2IIB9_LYMST</name>
<feature type="coiled-coil region" evidence="15">
    <location>
        <begin position="282"/>
        <end position="353"/>
    </location>
</feature>